<reference evidence="1" key="3">
    <citation type="submission" date="2021-06" db="EMBL/GenBank/DDBJ databases">
        <title>Chromosome-level genome assembly for S. haematobium.</title>
        <authorList>
            <person name="Stroehlein A.J."/>
        </authorList>
    </citation>
    <scope>NUCLEOTIDE SEQUENCE</scope>
</reference>
<dbReference type="SUPFAM" id="SSF50156">
    <property type="entry name" value="PDZ domain-like"/>
    <property type="match status" value="1"/>
</dbReference>
<gene>
    <name evidence="1" type="ORF">MS3_00005451</name>
</gene>
<dbReference type="KEGG" id="shx:MS3_00005451"/>
<dbReference type="InterPro" id="IPR036034">
    <property type="entry name" value="PDZ_sf"/>
</dbReference>
<name>A0A6A5D2R2_SCHHA</name>
<dbReference type="Pfam" id="PF17820">
    <property type="entry name" value="PDZ_6"/>
    <property type="match status" value="1"/>
</dbReference>
<dbReference type="EMBL" id="AMPZ03000003">
    <property type="protein sequence ID" value="KAH9587876.1"/>
    <property type="molecule type" value="Genomic_DNA"/>
</dbReference>
<dbReference type="InterPro" id="IPR001478">
    <property type="entry name" value="PDZ"/>
</dbReference>
<dbReference type="OrthoDB" id="6270329at2759"/>
<dbReference type="Gene3D" id="2.30.42.10">
    <property type="match status" value="1"/>
</dbReference>
<dbReference type="PROSITE" id="PS50106">
    <property type="entry name" value="PDZ"/>
    <property type="match status" value="1"/>
</dbReference>
<dbReference type="Proteomes" id="UP000471633">
    <property type="component" value="Unassembled WGS sequence"/>
</dbReference>
<reference evidence="1" key="4">
    <citation type="journal article" date="2022" name="PLoS Pathog.">
        <title>Chromosome-level genome of Schistosoma haematobium underpins genome-wide explorations of molecular variation.</title>
        <authorList>
            <person name="Stroehlein A.J."/>
            <person name="Korhonen P.K."/>
            <person name="Lee V.V."/>
            <person name="Ralph S.A."/>
            <person name="Mentink-Kane M."/>
            <person name="You H."/>
            <person name="McManus D.P."/>
            <person name="Tchuente L.T."/>
            <person name="Stothard J.R."/>
            <person name="Kaur P."/>
            <person name="Dudchenko O."/>
            <person name="Aiden E.L."/>
            <person name="Yang B."/>
            <person name="Yang H."/>
            <person name="Emery A.M."/>
            <person name="Webster B.L."/>
            <person name="Brindley P.J."/>
            <person name="Rollinson D."/>
            <person name="Chang B.C.H."/>
            <person name="Gasser R.B."/>
            <person name="Young N.D."/>
        </authorList>
    </citation>
    <scope>NUCLEOTIDE SEQUENCE</scope>
</reference>
<keyword evidence="2" id="KW-1185">Reference proteome</keyword>
<sequence length="449" mass="51564">MKSSKITNHRYFPVDGCLPDIDYSLMRMKNLDDLDLDKVLMEYESVHVQRIDHGSNSGFNLTLTSSNLQNIGKQHYEDVFVETENCKNGIKTGDQVIQINGVSVRNLKQANELLERSGKSVSLLLLRPVKISNSDGDKSFCIPSKSELINKTCIKNQIIQSSRTLPHMVYTTPDRLRQTIWLQQYILREKLNLLSKTDCNIDNDIIVKQNNSNLNVNEKNMSENQTEIHGVTGSPHKLDPRTCSTTLTSWRIRRSADGTRYITKKYKRPSEFSNCKPFRQNVDDRHQNDKNLSVSRTNFSCSDISEKHKNSDIQSEFMTNFENVNSRLQLYHFNNIPTVNNVTSSESNLVKREIKFENTETLKNSNRTYDIQSNIPTSILIKPPILFRRSQSTSVSRKSGVRFDTEKKNIKLVTNNSHYSMLYNNNNNNKQSNKLKLNSPQTSVSVVTI</sequence>
<dbReference type="CTD" id="24592519"/>
<dbReference type="AlphaFoldDB" id="A0A6A5D2R2"/>
<reference evidence="1" key="1">
    <citation type="journal article" date="2012" name="Nat. Genet.">
        <title>Whole-genome sequence of Schistosoma haematobium.</title>
        <authorList>
            <person name="Young N.D."/>
            <person name="Jex A.R."/>
            <person name="Li B."/>
            <person name="Liu S."/>
            <person name="Yang L."/>
            <person name="Xiong Z."/>
            <person name="Li Y."/>
            <person name="Cantacessi C."/>
            <person name="Hall R.S."/>
            <person name="Xu X."/>
            <person name="Chen F."/>
            <person name="Wu X."/>
            <person name="Zerlotini A."/>
            <person name="Oliveira G."/>
            <person name="Hofmann A."/>
            <person name="Zhang G."/>
            <person name="Fang X."/>
            <person name="Kang Y."/>
            <person name="Campbell B.E."/>
            <person name="Loukas A."/>
            <person name="Ranganathan S."/>
            <person name="Rollinson D."/>
            <person name="Rinaldi G."/>
            <person name="Brindley P.J."/>
            <person name="Yang H."/>
            <person name="Wang J."/>
            <person name="Wang J."/>
            <person name="Gasser R.B."/>
        </authorList>
    </citation>
    <scope>NUCLEOTIDE SEQUENCE</scope>
</reference>
<protein>
    <submittedName>
        <fullName evidence="1">Uncharacterized protein</fullName>
    </submittedName>
</protein>
<dbReference type="RefSeq" id="XP_035585615.1">
    <property type="nucleotide sequence ID" value="XM_035730320.2"/>
</dbReference>
<comment type="caution">
    <text evidence="1">The sequence shown here is derived from an EMBL/GenBank/DDBJ whole genome shotgun (WGS) entry which is preliminary data.</text>
</comment>
<reference evidence="1" key="2">
    <citation type="journal article" date="2019" name="Gigascience">
        <title>High-quality Schistosoma haematobium genome achieved by single-molecule and long-range sequencing.</title>
        <authorList>
            <person name="Stroehlein A.J."/>
            <person name="Korhonen P.K."/>
            <person name="Chong T.M."/>
            <person name="Lim Y.L."/>
            <person name="Chan K.G."/>
            <person name="Webster B."/>
            <person name="Rollinson D."/>
            <person name="Brindley P.J."/>
            <person name="Gasser R.B."/>
            <person name="Young N.D."/>
        </authorList>
    </citation>
    <scope>NUCLEOTIDE SEQUENCE</scope>
</reference>
<proteinExistence type="predicted"/>
<dbReference type="InterPro" id="IPR041489">
    <property type="entry name" value="PDZ_6"/>
</dbReference>
<accession>A0A6A5D2R2</accession>
<evidence type="ECO:0000313" key="2">
    <source>
        <dbReference type="Proteomes" id="UP000471633"/>
    </source>
</evidence>
<dbReference type="GeneID" id="24592519"/>
<evidence type="ECO:0000313" key="1">
    <source>
        <dbReference type="EMBL" id="KAH9587876.1"/>
    </source>
</evidence>
<organism evidence="1 2">
    <name type="scientific">Schistosoma haematobium</name>
    <name type="common">Blood fluke</name>
    <dbReference type="NCBI Taxonomy" id="6185"/>
    <lineage>
        <taxon>Eukaryota</taxon>
        <taxon>Metazoa</taxon>
        <taxon>Spiralia</taxon>
        <taxon>Lophotrochozoa</taxon>
        <taxon>Platyhelminthes</taxon>
        <taxon>Trematoda</taxon>
        <taxon>Digenea</taxon>
        <taxon>Strigeidida</taxon>
        <taxon>Schistosomatoidea</taxon>
        <taxon>Schistosomatidae</taxon>
        <taxon>Schistosoma</taxon>
    </lineage>
</organism>